<feature type="transmembrane region" description="Helical" evidence="7">
    <location>
        <begin position="231"/>
        <end position="255"/>
    </location>
</feature>
<comment type="caution">
    <text evidence="9">The sequence shown here is derived from an EMBL/GenBank/DDBJ whole genome shotgun (WGS) entry which is preliminary data.</text>
</comment>
<feature type="transmembrane region" description="Helical" evidence="7">
    <location>
        <begin position="485"/>
        <end position="506"/>
    </location>
</feature>
<dbReference type="InterPro" id="IPR020846">
    <property type="entry name" value="MFS_dom"/>
</dbReference>
<gene>
    <name evidence="9" type="ORF">B0T16DRAFT_452747</name>
</gene>
<evidence type="ECO:0000256" key="4">
    <source>
        <dbReference type="ARBA" id="ARBA00022692"/>
    </source>
</evidence>
<dbReference type="PROSITE" id="PS50850">
    <property type="entry name" value="MFS"/>
    <property type="match status" value="1"/>
</dbReference>
<dbReference type="GO" id="GO:0022857">
    <property type="term" value="F:transmembrane transporter activity"/>
    <property type="evidence" value="ECO:0007669"/>
    <property type="project" value="InterPro"/>
</dbReference>
<keyword evidence="10" id="KW-1185">Reference proteome</keyword>
<evidence type="ECO:0000256" key="2">
    <source>
        <dbReference type="ARBA" id="ARBA00008335"/>
    </source>
</evidence>
<evidence type="ECO:0000256" key="5">
    <source>
        <dbReference type="ARBA" id="ARBA00022989"/>
    </source>
</evidence>
<dbReference type="Gene3D" id="1.20.1250.20">
    <property type="entry name" value="MFS general substrate transporter like domains"/>
    <property type="match status" value="1"/>
</dbReference>
<dbReference type="SUPFAM" id="SSF103473">
    <property type="entry name" value="MFS general substrate transporter"/>
    <property type="match status" value="1"/>
</dbReference>
<keyword evidence="5 7" id="KW-1133">Transmembrane helix</keyword>
<evidence type="ECO:0000256" key="6">
    <source>
        <dbReference type="ARBA" id="ARBA00023136"/>
    </source>
</evidence>
<evidence type="ECO:0000256" key="3">
    <source>
        <dbReference type="ARBA" id="ARBA00022448"/>
    </source>
</evidence>
<comment type="similarity">
    <text evidence="2">Belongs to the major facilitator superfamily.</text>
</comment>
<comment type="subcellular location">
    <subcellularLocation>
        <location evidence="1">Membrane</location>
        <topology evidence="1">Multi-pass membrane protein</topology>
    </subcellularLocation>
</comment>
<feature type="transmembrane region" description="Helical" evidence="7">
    <location>
        <begin position="103"/>
        <end position="122"/>
    </location>
</feature>
<evidence type="ECO:0000256" key="1">
    <source>
        <dbReference type="ARBA" id="ARBA00004141"/>
    </source>
</evidence>
<organism evidence="9 10">
    <name type="scientific">Cercophora newfieldiana</name>
    <dbReference type="NCBI Taxonomy" id="92897"/>
    <lineage>
        <taxon>Eukaryota</taxon>
        <taxon>Fungi</taxon>
        <taxon>Dikarya</taxon>
        <taxon>Ascomycota</taxon>
        <taxon>Pezizomycotina</taxon>
        <taxon>Sordariomycetes</taxon>
        <taxon>Sordariomycetidae</taxon>
        <taxon>Sordariales</taxon>
        <taxon>Lasiosphaeriaceae</taxon>
        <taxon>Cercophora</taxon>
    </lineage>
</organism>
<feature type="transmembrane region" description="Helical" evidence="7">
    <location>
        <begin position="332"/>
        <end position="353"/>
    </location>
</feature>
<keyword evidence="6 7" id="KW-0472">Membrane</keyword>
<dbReference type="FunFam" id="1.20.1250.20:FF:000171">
    <property type="entry name" value="MFS general substrate transporter"/>
    <property type="match status" value="1"/>
</dbReference>
<feature type="domain" description="Major facilitator superfamily (MFS) profile" evidence="8">
    <location>
        <begin position="63"/>
        <end position="509"/>
    </location>
</feature>
<keyword evidence="4 7" id="KW-0812">Transmembrane</keyword>
<feature type="transmembrane region" description="Helical" evidence="7">
    <location>
        <begin position="188"/>
        <end position="211"/>
    </location>
</feature>
<evidence type="ECO:0000313" key="9">
    <source>
        <dbReference type="EMBL" id="KAK0657263.1"/>
    </source>
</evidence>
<name>A0AA40D1M7_9PEZI</name>
<accession>A0AA40D1M7</accession>
<dbReference type="EMBL" id="JAULSV010000001">
    <property type="protein sequence ID" value="KAK0657263.1"/>
    <property type="molecule type" value="Genomic_DNA"/>
</dbReference>
<dbReference type="PANTHER" id="PTHR23511">
    <property type="entry name" value="SYNAPTIC VESICLE GLYCOPROTEIN 2"/>
    <property type="match status" value="1"/>
</dbReference>
<evidence type="ECO:0000259" key="8">
    <source>
        <dbReference type="PROSITE" id="PS50850"/>
    </source>
</evidence>
<feature type="transmembrane region" description="Helical" evidence="7">
    <location>
        <begin position="142"/>
        <end position="167"/>
    </location>
</feature>
<dbReference type="PANTHER" id="PTHR23511:SF12">
    <property type="entry name" value="TRANSPORTER, PUTATIVE (AFU_ORTHOLOGUE AFUA_7G01740)-RELATED"/>
    <property type="match status" value="1"/>
</dbReference>
<dbReference type="GO" id="GO:0016020">
    <property type="term" value="C:membrane"/>
    <property type="evidence" value="ECO:0007669"/>
    <property type="project" value="UniProtKB-SubCell"/>
</dbReference>
<protein>
    <submittedName>
        <fullName evidence="9">Major facilitator superfamily domain-containing protein</fullName>
    </submittedName>
</protein>
<dbReference type="CDD" id="cd17316">
    <property type="entry name" value="MFS_SV2_like"/>
    <property type="match status" value="1"/>
</dbReference>
<evidence type="ECO:0000256" key="7">
    <source>
        <dbReference type="SAM" id="Phobius"/>
    </source>
</evidence>
<feature type="transmembrane region" description="Helical" evidence="7">
    <location>
        <begin position="424"/>
        <end position="445"/>
    </location>
</feature>
<keyword evidence="3" id="KW-0813">Transport</keyword>
<dbReference type="Proteomes" id="UP001174936">
    <property type="component" value="Unassembled WGS sequence"/>
</dbReference>
<dbReference type="Pfam" id="PF07690">
    <property type="entry name" value="MFS_1"/>
    <property type="match status" value="1"/>
</dbReference>
<dbReference type="InterPro" id="IPR036259">
    <property type="entry name" value="MFS_trans_sf"/>
</dbReference>
<evidence type="ECO:0000313" key="10">
    <source>
        <dbReference type="Proteomes" id="UP001174936"/>
    </source>
</evidence>
<dbReference type="InterPro" id="IPR011701">
    <property type="entry name" value="MFS"/>
</dbReference>
<dbReference type="AlphaFoldDB" id="A0AA40D1M7"/>
<proteinExistence type="inferred from homology"/>
<sequence>MTEDSVEKVTNVTDHAVIPIKGGGVTSDVTPSDETAAASDDDGAVLLRGQVDPVYEAKANVLNRAIQDIGMGCFGWASDNLWPIVVSLIFTPVNNEFKPSHPAILTLSQNLGLLVGAVVWGFGCDIFGRKLAFNMTLGITAVFGLAAAGSPSFVAIGVFAALWSFEVGGNLPVDSAIFLEFLPRSHQYLLTVLSVYWALSQVMATMIAWPLLGGFTCAQGGECSWQGNMGWRYFLATIGGLTLVMFIVRFVFFTIHDSPKYLMGKGDDEGAVRIVHEVARRNGKESVLAMEDLKACEPEGYVPKTSKASAARRGLEKVSLSRVRALFRTKRLALSTGLMMLIWGLIGLAYPLYNCFLPYIQATRGADFGDGSTYRTYGIPGALLGGYLVDVPRLGRKGTLSVATVLTGAFLYGSTTAMSSNDLLGWNCAFTFASNVTYAVLYGFTPELFPTPERGTGSALTASCNRIFGVMAPVVAMLANLQTAVPVYVSGALFLIAGVLVLLLPFESRGRAAL</sequence>
<reference evidence="9" key="1">
    <citation type="submission" date="2023-06" db="EMBL/GenBank/DDBJ databases">
        <title>Genome-scale phylogeny and comparative genomics of the fungal order Sordariales.</title>
        <authorList>
            <consortium name="Lawrence Berkeley National Laboratory"/>
            <person name="Hensen N."/>
            <person name="Bonometti L."/>
            <person name="Westerberg I."/>
            <person name="Brannstrom I.O."/>
            <person name="Guillou S."/>
            <person name="Cros-Aarteil S."/>
            <person name="Calhoun S."/>
            <person name="Haridas S."/>
            <person name="Kuo A."/>
            <person name="Mondo S."/>
            <person name="Pangilinan J."/>
            <person name="Riley R."/>
            <person name="Labutti K."/>
            <person name="Andreopoulos B."/>
            <person name="Lipzen A."/>
            <person name="Chen C."/>
            <person name="Yanf M."/>
            <person name="Daum C."/>
            <person name="Ng V."/>
            <person name="Clum A."/>
            <person name="Steindorff A."/>
            <person name="Ohm R."/>
            <person name="Martin F."/>
            <person name="Silar P."/>
            <person name="Natvig D."/>
            <person name="Lalanne C."/>
            <person name="Gautier V."/>
            <person name="Ament-Velasquez S.L."/>
            <person name="Kruys A."/>
            <person name="Hutchinson M.I."/>
            <person name="Powell A.J."/>
            <person name="Barry K."/>
            <person name="Miller A.N."/>
            <person name="Grigoriev I.V."/>
            <person name="Debuchy R."/>
            <person name="Gladieux P."/>
            <person name="Thoren M.H."/>
            <person name="Johannesson H."/>
        </authorList>
    </citation>
    <scope>NUCLEOTIDE SEQUENCE</scope>
    <source>
        <strain evidence="9">SMH2532-1</strain>
    </source>
</reference>